<accession>A0A9N9RB93</accession>
<feature type="domain" description="Lipase" evidence="5">
    <location>
        <begin position="17"/>
        <end position="212"/>
    </location>
</feature>
<dbReference type="GO" id="GO:0017171">
    <property type="term" value="F:serine hydrolase activity"/>
    <property type="evidence" value="ECO:0007669"/>
    <property type="project" value="TreeGrafter"/>
</dbReference>
<evidence type="ECO:0000256" key="3">
    <source>
        <dbReference type="ARBA" id="ARBA00022525"/>
    </source>
</evidence>
<reference evidence="6" key="2">
    <citation type="submission" date="2022-10" db="EMBL/GenBank/DDBJ databases">
        <authorList>
            <consortium name="ENA_rothamsted_submissions"/>
            <consortium name="culmorum"/>
            <person name="King R."/>
        </authorList>
    </citation>
    <scope>NUCLEOTIDE SEQUENCE</scope>
</reference>
<dbReference type="InterPro" id="IPR000734">
    <property type="entry name" value="TAG_lipase"/>
</dbReference>
<proteinExistence type="inferred from homology"/>
<evidence type="ECO:0000256" key="2">
    <source>
        <dbReference type="ARBA" id="ARBA00010701"/>
    </source>
</evidence>
<dbReference type="Pfam" id="PF00151">
    <property type="entry name" value="Lipase"/>
    <property type="match status" value="1"/>
</dbReference>
<gene>
    <name evidence="6" type="ORF">DIATSA_LOCUS10537</name>
</gene>
<reference evidence="6" key="1">
    <citation type="submission" date="2021-12" db="EMBL/GenBank/DDBJ databases">
        <authorList>
            <person name="King R."/>
        </authorList>
    </citation>
    <scope>NUCLEOTIDE SEQUENCE</scope>
</reference>
<sequence length="247" mass="28004">MVQHRNKIILTLFCYRSSRLMRPIGKLIAEKLVEMTEEGLDPSKLELIGLSLGGHTISYIAKNYQQMTGRNISKLTGLDPSGPCFRHLPPEDRLSASDADFVEVLHMNIDGYGMAARMGHVDYYVNGGEYQPGNLYLLPCSGFCSHIKLFPVWMSAVKNPDQFIAIKCDSIQQARDAQCYYREPRETNLLGPKVNQSVQGIFYLSTTRGHPYFLGAKGLDPKYAAWKHYSELNARNNEEFYTTFFGQ</sequence>
<dbReference type="SUPFAM" id="SSF53474">
    <property type="entry name" value="alpha/beta-Hydrolases"/>
    <property type="match status" value="1"/>
</dbReference>
<dbReference type="GO" id="GO:0016042">
    <property type="term" value="P:lipid catabolic process"/>
    <property type="evidence" value="ECO:0007669"/>
    <property type="project" value="TreeGrafter"/>
</dbReference>
<evidence type="ECO:0000256" key="4">
    <source>
        <dbReference type="RuleBase" id="RU004262"/>
    </source>
</evidence>
<evidence type="ECO:0000313" key="7">
    <source>
        <dbReference type="Proteomes" id="UP001153714"/>
    </source>
</evidence>
<dbReference type="PANTHER" id="PTHR11610">
    <property type="entry name" value="LIPASE"/>
    <property type="match status" value="1"/>
</dbReference>
<dbReference type="InterPro" id="IPR013818">
    <property type="entry name" value="Lipase"/>
</dbReference>
<organism evidence="6 7">
    <name type="scientific">Diatraea saccharalis</name>
    <name type="common">sugarcane borer</name>
    <dbReference type="NCBI Taxonomy" id="40085"/>
    <lineage>
        <taxon>Eukaryota</taxon>
        <taxon>Metazoa</taxon>
        <taxon>Ecdysozoa</taxon>
        <taxon>Arthropoda</taxon>
        <taxon>Hexapoda</taxon>
        <taxon>Insecta</taxon>
        <taxon>Pterygota</taxon>
        <taxon>Neoptera</taxon>
        <taxon>Endopterygota</taxon>
        <taxon>Lepidoptera</taxon>
        <taxon>Glossata</taxon>
        <taxon>Ditrysia</taxon>
        <taxon>Pyraloidea</taxon>
        <taxon>Crambidae</taxon>
        <taxon>Crambinae</taxon>
        <taxon>Diatraea</taxon>
    </lineage>
</organism>
<dbReference type="OrthoDB" id="199913at2759"/>
<evidence type="ECO:0000256" key="1">
    <source>
        <dbReference type="ARBA" id="ARBA00004613"/>
    </source>
</evidence>
<dbReference type="GO" id="GO:0016298">
    <property type="term" value="F:lipase activity"/>
    <property type="evidence" value="ECO:0007669"/>
    <property type="project" value="InterPro"/>
</dbReference>
<dbReference type="AlphaFoldDB" id="A0A9N9RB93"/>
<keyword evidence="7" id="KW-1185">Reference proteome</keyword>
<evidence type="ECO:0000313" key="6">
    <source>
        <dbReference type="EMBL" id="CAG9793066.1"/>
    </source>
</evidence>
<name>A0A9N9RB93_9NEOP</name>
<dbReference type="Gene3D" id="3.40.50.1820">
    <property type="entry name" value="alpha/beta hydrolase"/>
    <property type="match status" value="1"/>
</dbReference>
<dbReference type="EMBL" id="OU893336">
    <property type="protein sequence ID" value="CAG9793066.1"/>
    <property type="molecule type" value="Genomic_DNA"/>
</dbReference>
<dbReference type="PANTHER" id="PTHR11610:SF173">
    <property type="entry name" value="LIPASE DOMAIN-CONTAINING PROTEIN-RELATED"/>
    <property type="match status" value="1"/>
</dbReference>
<dbReference type="Proteomes" id="UP001153714">
    <property type="component" value="Chromosome 5"/>
</dbReference>
<keyword evidence="3" id="KW-0964">Secreted</keyword>
<comment type="subcellular location">
    <subcellularLocation>
        <location evidence="1">Secreted</location>
    </subcellularLocation>
</comment>
<protein>
    <recommendedName>
        <fullName evidence="5">Lipase domain-containing protein</fullName>
    </recommendedName>
</protein>
<comment type="similarity">
    <text evidence="2 4">Belongs to the AB hydrolase superfamily. Lipase family.</text>
</comment>
<dbReference type="InterPro" id="IPR029058">
    <property type="entry name" value="AB_hydrolase_fold"/>
</dbReference>
<dbReference type="GO" id="GO:0005615">
    <property type="term" value="C:extracellular space"/>
    <property type="evidence" value="ECO:0007669"/>
    <property type="project" value="TreeGrafter"/>
</dbReference>
<evidence type="ECO:0000259" key="5">
    <source>
        <dbReference type="Pfam" id="PF00151"/>
    </source>
</evidence>